<dbReference type="InterPro" id="IPR000073">
    <property type="entry name" value="AB_hydrolase_1"/>
</dbReference>
<evidence type="ECO:0000259" key="1">
    <source>
        <dbReference type="Pfam" id="PF00561"/>
    </source>
</evidence>
<name>A0A0D8J8P0_9BACT</name>
<dbReference type="Gene3D" id="3.40.50.1820">
    <property type="entry name" value="alpha/beta hydrolase"/>
    <property type="match status" value="1"/>
</dbReference>
<dbReference type="PANTHER" id="PTHR43798">
    <property type="entry name" value="MONOACYLGLYCEROL LIPASE"/>
    <property type="match status" value="1"/>
</dbReference>
<dbReference type="OrthoDB" id="9780932at2"/>
<dbReference type="EMBL" id="JRHC01000006">
    <property type="protein sequence ID" value="KJF42178.1"/>
    <property type="molecule type" value="Genomic_DNA"/>
</dbReference>
<evidence type="ECO:0000313" key="2">
    <source>
        <dbReference type="EMBL" id="KJF42178.1"/>
    </source>
</evidence>
<proteinExistence type="predicted"/>
<dbReference type="PATRIC" id="fig|1544798.3.peg.4268"/>
<organism evidence="2 3">
    <name type="scientific">Draconibacterium sediminis</name>
    <dbReference type="NCBI Taxonomy" id="1544798"/>
    <lineage>
        <taxon>Bacteria</taxon>
        <taxon>Pseudomonadati</taxon>
        <taxon>Bacteroidota</taxon>
        <taxon>Bacteroidia</taxon>
        <taxon>Marinilabiliales</taxon>
        <taxon>Prolixibacteraceae</taxon>
        <taxon>Draconibacterium</taxon>
    </lineage>
</organism>
<sequence>MKTMKQLLNIVIIILVSAFFFGCDEGVYDIDEPGNLLPKTVTEDLRLPRLEINGKLFHAETMGNIENPIIIFLHGGPGSDYRPMISQKGVENASRYPEERTVTNGGISQLQDEYFCVFYDQRGGGLSPRFEPGKLSFDLYVEDLNDIIEYYLQAKENETGISDSQVYLFAWSFGGTLATGLINAYPERIKDIVSYEPGPLSKEVWDYVKDNTTSVLSEIGKEWLEEYLIAHDHFTPDGHERADYQYMMNVSQSDKSQPEFHADPNSPYWRAGALLLDDNLDFIDSEDFDITSNLNSFQGRFLFIGSENVLNELPEYADMQMQYYPQSGLIEVSEVGHTGPWEKPDEIALLIRNYFK</sequence>
<reference evidence="2 3" key="1">
    <citation type="submission" date="2014-09" db="EMBL/GenBank/DDBJ databases">
        <title>Draft Genome Sequence of Draconibacterium sp. JN14CK-3.</title>
        <authorList>
            <person name="Dong C."/>
            <person name="Lai Q."/>
            <person name="Shao Z."/>
        </authorList>
    </citation>
    <scope>NUCLEOTIDE SEQUENCE [LARGE SCALE GENOMIC DNA]</scope>
    <source>
        <strain evidence="2 3">JN14CK-3</strain>
    </source>
</reference>
<dbReference type="InterPro" id="IPR050266">
    <property type="entry name" value="AB_hydrolase_sf"/>
</dbReference>
<feature type="domain" description="AB hydrolase-1" evidence="1">
    <location>
        <begin position="68"/>
        <end position="210"/>
    </location>
</feature>
<keyword evidence="3" id="KW-1185">Reference proteome</keyword>
<gene>
    <name evidence="2" type="ORF">LH29_20460</name>
</gene>
<dbReference type="Pfam" id="PF00561">
    <property type="entry name" value="Abhydrolase_1"/>
    <property type="match status" value="1"/>
</dbReference>
<dbReference type="Proteomes" id="UP000032544">
    <property type="component" value="Unassembled WGS sequence"/>
</dbReference>
<dbReference type="AlphaFoldDB" id="A0A0D8J8P0"/>
<dbReference type="STRING" id="1544798.LH29_20460"/>
<dbReference type="PROSITE" id="PS51257">
    <property type="entry name" value="PROKAR_LIPOPROTEIN"/>
    <property type="match status" value="1"/>
</dbReference>
<comment type="caution">
    <text evidence="2">The sequence shown here is derived from an EMBL/GenBank/DDBJ whole genome shotgun (WGS) entry which is preliminary data.</text>
</comment>
<accession>A0A0D8J8P0</accession>
<evidence type="ECO:0000313" key="3">
    <source>
        <dbReference type="Proteomes" id="UP000032544"/>
    </source>
</evidence>
<protein>
    <recommendedName>
        <fullName evidence="1">AB hydrolase-1 domain-containing protein</fullName>
    </recommendedName>
</protein>
<dbReference type="InterPro" id="IPR029058">
    <property type="entry name" value="AB_hydrolase_fold"/>
</dbReference>
<dbReference type="SUPFAM" id="SSF53474">
    <property type="entry name" value="alpha/beta-Hydrolases"/>
    <property type="match status" value="1"/>
</dbReference>